<keyword evidence="1" id="KW-0472">Membrane</keyword>
<gene>
    <name evidence="2" type="ORF">GCM10009864_70600</name>
</gene>
<dbReference type="RefSeq" id="WP_344583463.1">
    <property type="nucleotide sequence ID" value="NZ_BAAARK010000040.1"/>
</dbReference>
<evidence type="ECO:0000256" key="1">
    <source>
        <dbReference type="SAM" id="Phobius"/>
    </source>
</evidence>
<reference evidence="3" key="1">
    <citation type="journal article" date="2019" name="Int. J. Syst. Evol. Microbiol.">
        <title>The Global Catalogue of Microorganisms (GCM) 10K type strain sequencing project: providing services to taxonomists for standard genome sequencing and annotation.</title>
        <authorList>
            <consortium name="The Broad Institute Genomics Platform"/>
            <consortium name="The Broad Institute Genome Sequencing Center for Infectious Disease"/>
            <person name="Wu L."/>
            <person name="Ma J."/>
        </authorList>
    </citation>
    <scope>NUCLEOTIDE SEQUENCE [LARGE SCALE GENOMIC DNA]</scope>
    <source>
        <strain evidence="3">JCM 16374</strain>
    </source>
</reference>
<feature type="transmembrane region" description="Helical" evidence="1">
    <location>
        <begin position="118"/>
        <end position="137"/>
    </location>
</feature>
<dbReference type="Proteomes" id="UP001500994">
    <property type="component" value="Unassembled WGS sequence"/>
</dbReference>
<evidence type="ECO:0000313" key="2">
    <source>
        <dbReference type="EMBL" id="GAA2686819.1"/>
    </source>
</evidence>
<feature type="transmembrane region" description="Helical" evidence="1">
    <location>
        <begin position="84"/>
        <end position="106"/>
    </location>
</feature>
<comment type="caution">
    <text evidence="2">The sequence shown here is derived from an EMBL/GenBank/DDBJ whole genome shotgun (WGS) entry which is preliminary data.</text>
</comment>
<name>A0ABP6FAJ3_9ACTN</name>
<protein>
    <submittedName>
        <fullName evidence="2">Uncharacterized protein</fullName>
    </submittedName>
</protein>
<dbReference type="EMBL" id="BAAARK010000040">
    <property type="protein sequence ID" value="GAA2686819.1"/>
    <property type="molecule type" value="Genomic_DNA"/>
</dbReference>
<keyword evidence="1" id="KW-0812">Transmembrane</keyword>
<accession>A0ABP6FAJ3</accession>
<keyword evidence="3" id="KW-1185">Reference proteome</keyword>
<organism evidence="2 3">
    <name type="scientific">Streptomyces lunalinharesii</name>
    <dbReference type="NCBI Taxonomy" id="333384"/>
    <lineage>
        <taxon>Bacteria</taxon>
        <taxon>Bacillati</taxon>
        <taxon>Actinomycetota</taxon>
        <taxon>Actinomycetes</taxon>
        <taxon>Kitasatosporales</taxon>
        <taxon>Streptomycetaceae</taxon>
        <taxon>Streptomyces</taxon>
    </lineage>
</organism>
<keyword evidence="1" id="KW-1133">Transmembrane helix</keyword>
<sequence>MTTNDRWIDRFIIDDGRHLPEFVIVEDASTAAGAARYQVACSCGRMPKHAAGTQDEALATHMAHVQTKVGPSKGPKWLPEGARVALLAAAMMVGWGACYAAGNIVVADQALTGAAAKTVLGGAVLLGFTLDFALMVATRRYIAPTRT</sequence>
<evidence type="ECO:0000313" key="3">
    <source>
        <dbReference type="Proteomes" id="UP001500994"/>
    </source>
</evidence>
<proteinExistence type="predicted"/>